<keyword evidence="11" id="KW-1185">Reference proteome</keyword>
<dbReference type="Gene3D" id="3.60.21.10">
    <property type="match status" value="1"/>
</dbReference>
<evidence type="ECO:0000256" key="4">
    <source>
        <dbReference type="ARBA" id="ARBA00022912"/>
    </source>
</evidence>
<evidence type="ECO:0000259" key="9">
    <source>
        <dbReference type="PROSITE" id="PS00125"/>
    </source>
</evidence>
<evidence type="ECO:0000256" key="3">
    <source>
        <dbReference type="ARBA" id="ARBA00022801"/>
    </source>
</evidence>
<sequence>MSKIASYIFNAYSFITGQTTEELLNTGFQLRNSNPIPSFDEKSLLDLCSEAQKIFEKENNVLEINGDVIIVGDIHGSLHDLLRIIKFIQENDSKVLFLGDYVDRGEFSLECITILLTLKTLYPDSYYLIRGNHEFNSLCTQYGFKSEILNYHNSGTSLSSQKTPKKLKFAKFQTFSKQLENLNCYKYTESLYKSFINVFSYLPIGAVINNTTFCIHGGLSPNLNTINDLNTIKRPVNFFKESPLLTDLLWSDPSQDSNILFDKNQRGQGCSFNNEAVEIFLKNTSLSRIIRAHQCVKRGFYKNFNNKCITVFSASSFNESMENSSSVLQIFQEDDKIKVTTFLPLKRLHRCEAVHYKVKTLESEI</sequence>
<keyword evidence="4" id="KW-0904">Protein phosphatase</keyword>
<comment type="similarity">
    <text evidence="8">Belongs to the PPP phosphatase family.</text>
</comment>
<dbReference type="InterPro" id="IPR050341">
    <property type="entry name" value="PP1_catalytic_subunit"/>
</dbReference>
<dbReference type="SMART" id="SM00156">
    <property type="entry name" value="PP2Ac"/>
    <property type="match status" value="1"/>
</dbReference>
<evidence type="ECO:0000256" key="8">
    <source>
        <dbReference type="RuleBase" id="RU004273"/>
    </source>
</evidence>
<dbReference type="EC" id="3.1.3.16" evidence="8"/>
<evidence type="ECO:0000256" key="7">
    <source>
        <dbReference type="ARBA" id="ARBA00048336"/>
    </source>
</evidence>
<reference evidence="10 11" key="1">
    <citation type="submission" date="2024-04" db="EMBL/GenBank/DDBJ databases">
        <title>Tritrichomonas musculus Genome.</title>
        <authorList>
            <person name="Alves-Ferreira E."/>
            <person name="Grigg M."/>
            <person name="Lorenzi H."/>
            <person name="Galac M."/>
        </authorList>
    </citation>
    <scope>NUCLEOTIDE SEQUENCE [LARGE SCALE GENOMIC DNA]</scope>
    <source>
        <strain evidence="10 11">EAF2021</strain>
    </source>
</reference>
<protein>
    <recommendedName>
        <fullName evidence="8">Serine/threonine-protein phosphatase</fullName>
        <ecNumber evidence="8">3.1.3.16</ecNumber>
    </recommendedName>
</protein>
<gene>
    <name evidence="10" type="ORF">M9Y10_030197</name>
</gene>
<dbReference type="PANTHER" id="PTHR11668">
    <property type="entry name" value="SERINE/THREONINE PROTEIN PHOSPHATASE"/>
    <property type="match status" value="1"/>
</dbReference>
<name>A0ABR2KP52_9EUKA</name>
<feature type="domain" description="Serine/threonine specific protein phosphatases" evidence="9">
    <location>
        <begin position="129"/>
        <end position="134"/>
    </location>
</feature>
<comment type="caution">
    <text evidence="10">The sequence shown here is derived from an EMBL/GenBank/DDBJ whole genome shotgun (WGS) entry which is preliminary data.</text>
</comment>
<dbReference type="InterPro" id="IPR029052">
    <property type="entry name" value="Metallo-depent_PP-like"/>
</dbReference>
<dbReference type="Pfam" id="PF00149">
    <property type="entry name" value="Metallophos"/>
    <property type="match status" value="1"/>
</dbReference>
<comment type="catalytic activity">
    <reaction evidence="7 8">
        <text>O-phospho-L-threonyl-[protein] + H2O = L-threonyl-[protein] + phosphate</text>
        <dbReference type="Rhea" id="RHEA:47004"/>
        <dbReference type="Rhea" id="RHEA-COMP:11060"/>
        <dbReference type="Rhea" id="RHEA-COMP:11605"/>
        <dbReference type="ChEBI" id="CHEBI:15377"/>
        <dbReference type="ChEBI" id="CHEBI:30013"/>
        <dbReference type="ChEBI" id="CHEBI:43474"/>
        <dbReference type="ChEBI" id="CHEBI:61977"/>
        <dbReference type="EC" id="3.1.3.16"/>
    </reaction>
</comment>
<evidence type="ECO:0000256" key="6">
    <source>
        <dbReference type="ARBA" id="ARBA00047761"/>
    </source>
</evidence>
<evidence type="ECO:0000256" key="2">
    <source>
        <dbReference type="ARBA" id="ARBA00022723"/>
    </source>
</evidence>
<comment type="catalytic activity">
    <reaction evidence="6">
        <text>O-phospho-L-seryl-[protein] + H2O = L-seryl-[protein] + phosphate</text>
        <dbReference type="Rhea" id="RHEA:20629"/>
        <dbReference type="Rhea" id="RHEA-COMP:9863"/>
        <dbReference type="Rhea" id="RHEA-COMP:11604"/>
        <dbReference type="ChEBI" id="CHEBI:15377"/>
        <dbReference type="ChEBI" id="CHEBI:29999"/>
        <dbReference type="ChEBI" id="CHEBI:43474"/>
        <dbReference type="ChEBI" id="CHEBI:83421"/>
        <dbReference type="EC" id="3.1.3.16"/>
    </reaction>
</comment>
<keyword evidence="2" id="KW-0479">Metal-binding</keyword>
<dbReference type="PROSITE" id="PS00125">
    <property type="entry name" value="SER_THR_PHOSPHATASE"/>
    <property type="match status" value="1"/>
</dbReference>
<dbReference type="SUPFAM" id="SSF56300">
    <property type="entry name" value="Metallo-dependent phosphatases"/>
    <property type="match status" value="1"/>
</dbReference>
<organism evidence="10 11">
    <name type="scientific">Tritrichomonas musculus</name>
    <dbReference type="NCBI Taxonomy" id="1915356"/>
    <lineage>
        <taxon>Eukaryota</taxon>
        <taxon>Metamonada</taxon>
        <taxon>Parabasalia</taxon>
        <taxon>Tritrichomonadida</taxon>
        <taxon>Tritrichomonadidae</taxon>
        <taxon>Tritrichomonas</taxon>
    </lineage>
</organism>
<dbReference type="InterPro" id="IPR006186">
    <property type="entry name" value="Ser/Thr-sp_prot-phosphatase"/>
</dbReference>
<proteinExistence type="inferred from homology"/>
<evidence type="ECO:0000313" key="10">
    <source>
        <dbReference type="EMBL" id="KAK8892943.1"/>
    </source>
</evidence>
<dbReference type="InterPro" id="IPR004843">
    <property type="entry name" value="Calcineurin-like_PHP"/>
</dbReference>
<dbReference type="PRINTS" id="PR00114">
    <property type="entry name" value="STPHPHTASE"/>
</dbReference>
<keyword evidence="3 8" id="KW-0378">Hydrolase</keyword>
<evidence type="ECO:0000256" key="5">
    <source>
        <dbReference type="ARBA" id="ARBA00023211"/>
    </source>
</evidence>
<evidence type="ECO:0000256" key="1">
    <source>
        <dbReference type="ARBA" id="ARBA00001936"/>
    </source>
</evidence>
<dbReference type="PANTHER" id="PTHR11668:SF300">
    <property type="entry name" value="SERINE_THREONINE-PROTEIN PHOSPHATASE"/>
    <property type="match status" value="1"/>
</dbReference>
<comment type="cofactor">
    <cofactor evidence="1">
        <name>Mn(2+)</name>
        <dbReference type="ChEBI" id="CHEBI:29035"/>
    </cofactor>
</comment>
<keyword evidence="5" id="KW-0464">Manganese</keyword>
<dbReference type="EMBL" id="JAPFFF010000004">
    <property type="protein sequence ID" value="KAK8892943.1"/>
    <property type="molecule type" value="Genomic_DNA"/>
</dbReference>
<accession>A0ABR2KP52</accession>
<evidence type="ECO:0000313" key="11">
    <source>
        <dbReference type="Proteomes" id="UP001470230"/>
    </source>
</evidence>
<dbReference type="Proteomes" id="UP001470230">
    <property type="component" value="Unassembled WGS sequence"/>
</dbReference>